<keyword evidence="3" id="KW-0732">Signal</keyword>
<evidence type="ECO:0000256" key="1">
    <source>
        <dbReference type="ARBA" id="ARBA00022801"/>
    </source>
</evidence>
<accession>A0ABQ1JEL1</accession>
<dbReference type="Gene3D" id="2.120.10.30">
    <property type="entry name" value="TolB, C-terminal domain"/>
    <property type="match status" value="1"/>
</dbReference>
<proteinExistence type="predicted"/>
<feature type="chain" id="PRO_5046022555" evidence="3">
    <location>
        <begin position="28"/>
        <end position="669"/>
    </location>
</feature>
<reference evidence="6" key="1">
    <citation type="journal article" date="2019" name="Int. J. Syst. Evol. Microbiol.">
        <title>The Global Catalogue of Microorganisms (GCM) 10K type strain sequencing project: providing services to taxonomists for standard genome sequencing and annotation.</title>
        <authorList>
            <consortium name="The Broad Institute Genomics Platform"/>
            <consortium name="The Broad Institute Genome Sequencing Center for Infectious Disease"/>
            <person name="Wu L."/>
            <person name="Ma J."/>
        </authorList>
    </citation>
    <scope>NUCLEOTIDE SEQUENCE [LARGE SCALE GENOMIC DNA]</scope>
    <source>
        <strain evidence="6">CGMCC 1.12851</strain>
    </source>
</reference>
<dbReference type="PANTHER" id="PTHR42776">
    <property type="entry name" value="SERINE PEPTIDASE S9 FAMILY MEMBER"/>
    <property type="match status" value="1"/>
</dbReference>
<dbReference type="SUPFAM" id="SSF53474">
    <property type="entry name" value="alpha/beta-Hydrolases"/>
    <property type="match status" value="1"/>
</dbReference>
<keyword evidence="1" id="KW-0378">Hydrolase</keyword>
<gene>
    <name evidence="5" type="ORF">GCM10010833_20580</name>
</gene>
<evidence type="ECO:0000313" key="6">
    <source>
        <dbReference type="Proteomes" id="UP000614261"/>
    </source>
</evidence>
<dbReference type="InterPro" id="IPR011659">
    <property type="entry name" value="WD40"/>
</dbReference>
<organism evidence="5 6">
    <name type="scientific">Blastomonas aquatica</name>
    <dbReference type="NCBI Taxonomy" id="1510276"/>
    <lineage>
        <taxon>Bacteria</taxon>
        <taxon>Pseudomonadati</taxon>
        <taxon>Pseudomonadota</taxon>
        <taxon>Alphaproteobacteria</taxon>
        <taxon>Sphingomonadales</taxon>
        <taxon>Sphingomonadaceae</taxon>
        <taxon>Blastomonas</taxon>
    </lineage>
</organism>
<keyword evidence="6" id="KW-1185">Reference proteome</keyword>
<dbReference type="Gene3D" id="2.130.10.10">
    <property type="entry name" value="YVTN repeat-like/Quinoprotein amine dehydrogenase"/>
    <property type="match status" value="1"/>
</dbReference>
<comment type="caution">
    <text evidence="5">The sequence shown here is derived from an EMBL/GenBank/DDBJ whole genome shotgun (WGS) entry which is preliminary data.</text>
</comment>
<evidence type="ECO:0000259" key="4">
    <source>
        <dbReference type="Pfam" id="PF00326"/>
    </source>
</evidence>
<dbReference type="PANTHER" id="PTHR42776:SF27">
    <property type="entry name" value="DIPEPTIDYL PEPTIDASE FAMILY MEMBER 6"/>
    <property type="match status" value="1"/>
</dbReference>
<dbReference type="InterPro" id="IPR011042">
    <property type="entry name" value="6-blade_b-propeller_TolB-like"/>
</dbReference>
<evidence type="ECO:0000313" key="5">
    <source>
        <dbReference type="EMBL" id="GGB65256.1"/>
    </source>
</evidence>
<dbReference type="Pfam" id="PF00326">
    <property type="entry name" value="Peptidase_S9"/>
    <property type="match status" value="1"/>
</dbReference>
<sequence length="669" mass="72842">MGMGQWKAAATSLCGLIALSGSGSVFAQEAQTVPPASPPSTLPAASPPAAMVADGVPPIPLSLVADTRPYLEYRTASFVGWHPQDRSMLVTTRFGNVPQLHRVAAPGSARRQISFEEEPIFGGSWSPDGSTLLVEKDAGGNEVSQIYALAAGRMTLLTDGKSRHTLGPWSDDGRLVAYGSNMRSGVYNDIYVMDPRDPRSARRVLSTDSGGWAAIDFAPNGRDLLAFNYISVTDSQLHIVDIETGAVRQVTRDATPVAYGNLQFAPDGRLWVSSDKDSDTQRLGLVDLETGMFTPMIDGGRWDISNFDIAKDGKTIAYVVNEAGFSRLHLYDVATATSQVVTGFPPGEIGSGMKFAPWGTLGFTVYSNQSPGDAYSLDIATGVITRWTESETGGLDPDTNVMPELVEIKSFDGEPISGLLYRPDPKRHPGKRPLIMSIHGGPEGQASAGFLGRGNYLINELGIALFYPNVRGSTGFGKRFVSLDNGPYLRENSVKDIGAFLDRLGKYPTLDQRRFGVTGGSYGGYMCYASAIRFSRRFNAATCIVAISNFVTFLENTEEYRRDLRRIEYGDERVPELRAKLQEISPLTRVDELKMPLLVVTGANDPRVPASEADQIIDAVRSRGGTAWHLLARNEGHGFRRKENADFLFWTTLAFWQRHLLGAKDASAD</sequence>
<dbReference type="Pfam" id="PF07676">
    <property type="entry name" value="PD40"/>
    <property type="match status" value="1"/>
</dbReference>
<dbReference type="Proteomes" id="UP000614261">
    <property type="component" value="Unassembled WGS sequence"/>
</dbReference>
<name>A0ABQ1JEL1_9SPHN</name>
<dbReference type="InterPro" id="IPR029058">
    <property type="entry name" value="AB_hydrolase_fold"/>
</dbReference>
<dbReference type="InterPro" id="IPR001375">
    <property type="entry name" value="Peptidase_S9_cat"/>
</dbReference>
<feature type="domain" description="Peptidase S9 prolyl oligopeptidase catalytic" evidence="4">
    <location>
        <begin position="456"/>
        <end position="660"/>
    </location>
</feature>
<dbReference type="EMBL" id="BMGD01000003">
    <property type="protein sequence ID" value="GGB65256.1"/>
    <property type="molecule type" value="Genomic_DNA"/>
</dbReference>
<evidence type="ECO:0000256" key="3">
    <source>
        <dbReference type="SAM" id="SignalP"/>
    </source>
</evidence>
<feature type="signal peptide" evidence="3">
    <location>
        <begin position="1"/>
        <end position="27"/>
    </location>
</feature>
<keyword evidence="2" id="KW-0720">Serine protease</keyword>
<dbReference type="InterPro" id="IPR015943">
    <property type="entry name" value="WD40/YVTN_repeat-like_dom_sf"/>
</dbReference>
<dbReference type="Gene3D" id="3.40.50.1820">
    <property type="entry name" value="alpha/beta hydrolase"/>
    <property type="match status" value="1"/>
</dbReference>
<protein>
    <submittedName>
        <fullName evidence="5">Peptidase S9 family protein</fullName>
    </submittedName>
</protein>
<evidence type="ECO:0000256" key="2">
    <source>
        <dbReference type="ARBA" id="ARBA00022825"/>
    </source>
</evidence>
<dbReference type="SUPFAM" id="SSF82171">
    <property type="entry name" value="DPP6 N-terminal domain-like"/>
    <property type="match status" value="1"/>
</dbReference>
<dbReference type="RefSeq" id="WP_229736958.1">
    <property type="nucleotide sequence ID" value="NZ_BMGD01000003.1"/>
</dbReference>
<keyword evidence="2" id="KW-0645">Protease</keyword>